<evidence type="ECO:0000256" key="12">
    <source>
        <dbReference type="RuleBase" id="RU003953"/>
    </source>
</evidence>
<evidence type="ECO:0000256" key="3">
    <source>
        <dbReference type="ARBA" id="ARBA00022555"/>
    </source>
</evidence>
<dbReference type="SUPFAM" id="SSF54631">
    <property type="entry name" value="CBS-domain pair"/>
    <property type="match status" value="1"/>
</dbReference>
<dbReference type="PROSITE" id="PS51371">
    <property type="entry name" value="CBS"/>
    <property type="match status" value="2"/>
</dbReference>
<organism evidence="15 16">
    <name type="scientific">Desulfoferula mesophila</name>
    <dbReference type="NCBI Taxonomy" id="3058419"/>
    <lineage>
        <taxon>Bacteria</taxon>
        <taxon>Pseudomonadati</taxon>
        <taxon>Thermodesulfobacteriota</taxon>
        <taxon>Desulfarculia</taxon>
        <taxon>Desulfarculales</taxon>
        <taxon>Desulfarculaceae</taxon>
        <taxon>Desulfoferula</taxon>
    </lineage>
</organism>
<keyword evidence="10 12" id="KW-0694">RNA-binding</keyword>
<protein>
    <submittedName>
        <fullName evidence="15">Poly(A) polymerase</fullName>
    </submittedName>
</protein>
<evidence type="ECO:0000259" key="14">
    <source>
        <dbReference type="PROSITE" id="PS51371"/>
    </source>
</evidence>
<keyword evidence="7" id="KW-0479">Metal-binding</keyword>
<proteinExistence type="inferred from homology"/>
<dbReference type="Gene3D" id="3.90.1640.10">
    <property type="entry name" value="inorganic pyrophosphatase (n-terminal core)"/>
    <property type="match status" value="1"/>
</dbReference>
<evidence type="ECO:0000256" key="13">
    <source>
        <dbReference type="SAM" id="Coils"/>
    </source>
</evidence>
<keyword evidence="6" id="KW-0548">Nucleotidyltransferase</keyword>
<dbReference type="Gene3D" id="3.10.580.10">
    <property type="entry name" value="CBS-domain"/>
    <property type="match status" value="1"/>
</dbReference>
<dbReference type="SMART" id="SM00116">
    <property type="entry name" value="CBS"/>
    <property type="match status" value="2"/>
</dbReference>
<dbReference type="SUPFAM" id="SSF64182">
    <property type="entry name" value="DHH phosphoesterases"/>
    <property type="match status" value="1"/>
</dbReference>
<evidence type="ECO:0000256" key="6">
    <source>
        <dbReference type="ARBA" id="ARBA00022695"/>
    </source>
</evidence>
<dbReference type="InterPro" id="IPR046342">
    <property type="entry name" value="CBS_dom_sf"/>
</dbReference>
<dbReference type="InterPro" id="IPR038763">
    <property type="entry name" value="DHH_sf"/>
</dbReference>
<feature type="domain" description="CBS" evidence="14">
    <location>
        <begin position="328"/>
        <end position="384"/>
    </location>
</feature>
<evidence type="ECO:0000256" key="10">
    <source>
        <dbReference type="ARBA" id="ARBA00022884"/>
    </source>
</evidence>
<dbReference type="GO" id="GO:0008033">
    <property type="term" value="P:tRNA processing"/>
    <property type="evidence" value="ECO:0007669"/>
    <property type="project" value="UniProtKB-KW"/>
</dbReference>
<dbReference type="InterPro" id="IPR032828">
    <property type="entry name" value="PolyA_RNA-bd"/>
</dbReference>
<dbReference type="Pfam" id="PF00571">
    <property type="entry name" value="CBS"/>
    <property type="match status" value="2"/>
</dbReference>
<keyword evidence="5" id="KW-0819">tRNA processing</keyword>
<sequence length="893" mass="100176">MAQKSGKKRSQRDVEVITTHINADYDALASMLAAAKLYPEAMLVLPGSQERNLRNFFVDSVCFLYNFVKVKQVPFDRVRRLIVVDTRQKERIGPLGPLADDPEVEIHAFDHHPDSGNDVKASYQIVEPVGSTVTVLSQLLRGQGVALSEGEATLLALGIYEDTGSFTFSSTTPADYEAAAWLLSQGANLSVVSNLITRELTAEEVGLLNDLISSAETLNVGGASLVVSQVSRDFYVPEFAVLVHKFMDMENLDALFALARMEGRIYLVARSRLPEVDVGAIAQAMGGGGHPTAASATLKDMTLVEAAERLTNVLRSAINPTILAGDLMTAPPITVPAETTLKEAEQVLTRYNVNVLPVSREGEVKGIITRQTVEKAVYHGLGELSVVEYMTPHVEALSPQATLLEVEQAVVERRQRLVPVMQDGKLLGVITRTDLLNTLIENPLITERLVDREEGPRTVRNKNIKSLMGERLPRRVMSTLKEMGQVAGELGFKAYLVGGSVRDLFLRRENLDLDVVVEGDGIAFARRYGELHPEVKVRSHKKFNTANLTFAKSGLSLDVATARLEYYDSPAALPVVELSSLKLDLYRRDFTINTLAVQLNPPGFGQLLDFFDGLRDIKEKAVRVMHNLSFVEDPTRVFRAVRFEQRFGFRIGKLTEGLVKNAVKIDAFKRLSPRRLFGEFRQMLEEERAVACLQRLRDLKLLYVFNPDLKLETREEELLEDLEEALAWHRLSFLDQTVEQWLVYYLGLSDPLEPEGRQALGRRLGMSRKQRDEMENERERALKAMNLLQRKKPAASEIYFLLHAQRPEFQLYIMAKANRQWAKKAVSQYMLSLARVRPEMDGDDLKALGYTPGPLFKRILDRLTAARLDGEVLTRDQEERLVMKEFPKTADGA</sequence>
<keyword evidence="11" id="KW-0129">CBS domain</keyword>
<reference evidence="16" key="1">
    <citation type="journal article" date="2023" name="Arch. Microbiol.">
        <title>Desulfoferula mesophilus gen. nov. sp. nov., a mesophilic sulfate-reducing bacterium isolated from a brackish lake sediment.</title>
        <authorList>
            <person name="Watanabe T."/>
            <person name="Yabe T."/>
            <person name="Tsuji J.M."/>
            <person name="Fukui M."/>
        </authorList>
    </citation>
    <scope>NUCLEOTIDE SEQUENCE [LARGE SCALE GENOMIC DNA]</scope>
    <source>
        <strain evidence="16">12FAK</strain>
    </source>
</reference>
<dbReference type="InterPro" id="IPR002646">
    <property type="entry name" value="PolA_pol_head_dom"/>
</dbReference>
<dbReference type="GO" id="GO:0016779">
    <property type="term" value="F:nucleotidyltransferase activity"/>
    <property type="evidence" value="ECO:0007669"/>
    <property type="project" value="UniProtKB-KW"/>
</dbReference>
<dbReference type="Gene3D" id="3.30.460.10">
    <property type="entry name" value="Beta Polymerase, domain 2"/>
    <property type="match status" value="1"/>
</dbReference>
<dbReference type="PANTHER" id="PTHR47788:SF1">
    <property type="entry name" value="A-ADDING TRNA NUCLEOTIDYLTRANSFERASE"/>
    <property type="match status" value="1"/>
</dbReference>
<dbReference type="CDD" id="cd17772">
    <property type="entry name" value="CBS_pair_DHH_polyA_Pol_assoc"/>
    <property type="match status" value="1"/>
</dbReference>
<evidence type="ECO:0000256" key="11">
    <source>
        <dbReference type="PROSITE-ProRule" id="PRU00703"/>
    </source>
</evidence>
<dbReference type="Proteomes" id="UP001366166">
    <property type="component" value="Chromosome"/>
</dbReference>
<keyword evidence="8" id="KW-0547">Nucleotide-binding</keyword>
<evidence type="ECO:0000256" key="8">
    <source>
        <dbReference type="ARBA" id="ARBA00022741"/>
    </source>
</evidence>
<evidence type="ECO:0000256" key="1">
    <source>
        <dbReference type="ARBA" id="ARBA00001946"/>
    </source>
</evidence>
<evidence type="ECO:0000313" key="16">
    <source>
        <dbReference type="Proteomes" id="UP001366166"/>
    </source>
</evidence>
<dbReference type="InterPro" id="IPR043519">
    <property type="entry name" value="NT_sf"/>
</dbReference>
<comment type="cofactor">
    <cofactor evidence="1">
        <name>Mg(2+)</name>
        <dbReference type="ChEBI" id="CHEBI:18420"/>
    </cofactor>
</comment>
<accession>A0AAU9EAY6</accession>
<keyword evidence="9" id="KW-0460">Magnesium</keyword>
<evidence type="ECO:0000256" key="4">
    <source>
        <dbReference type="ARBA" id="ARBA00022679"/>
    </source>
</evidence>
<dbReference type="SUPFAM" id="SSF81301">
    <property type="entry name" value="Nucleotidyltransferase"/>
    <property type="match status" value="1"/>
</dbReference>
<keyword evidence="16" id="KW-1185">Reference proteome</keyword>
<keyword evidence="4 12" id="KW-0808">Transferase</keyword>
<dbReference type="GO" id="GO:0046872">
    <property type="term" value="F:metal ion binding"/>
    <property type="evidence" value="ECO:0007669"/>
    <property type="project" value="UniProtKB-KW"/>
</dbReference>
<dbReference type="GO" id="GO:0000166">
    <property type="term" value="F:nucleotide binding"/>
    <property type="evidence" value="ECO:0007669"/>
    <property type="project" value="UniProtKB-KW"/>
</dbReference>
<dbReference type="CDD" id="cd05398">
    <property type="entry name" value="NT_ClassII-CCAase"/>
    <property type="match status" value="1"/>
</dbReference>
<feature type="coiled-coil region" evidence="13">
    <location>
        <begin position="764"/>
        <end position="791"/>
    </location>
</feature>
<evidence type="ECO:0000256" key="9">
    <source>
        <dbReference type="ARBA" id="ARBA00022842"/>
    </source>
</evidence>
<dbReference type="InterPro" id="IPR003156">
    <property type="entry name" value="DHHA1_dom"/>
</dbReference>
<keyword evidence="13" id="KW-0175">Coiled coil</keyword>
<dbReference type="InterPro" id="IPR000644">
    <property type="entry name" value="CBS_dom"/>
</dbReference>
<feature type="domain" description="CBS" evidence="14">
    <location>
        <begin position="390"/>
        <end position="447"/>
    </location>
</feature>
<dbReference type="KEGG" id="dmp:FAK_13770"/>
<dbReference type="GO" id="GO:0000049">
    <property type="term" value="F:tRNA binding"/>
    <property type="evidence" value="ECO:0007669"/>
    <property type="project" value="UniProtKB-KW"/>
</dbReference>
<dbReference type="Pfam" id="PF01743">
    <property type="entry name" value="PolyA_pol"/>
    <property type="match status" value="1"/>
</dbReference>
<comment type="similarity">
    <text evidence="2 12">Belongs to the tRNA nucleotidyltransferase/poly(A) polymerase family.</text>
</comment>
<dbReference type="Pfam" id="PF12627">
    <property type="entry name" value="PolyA_pol_RNAbd"/>
    <property type="match status" value="1"/>
</dbReference>
<evidence type="ECO:0000256" key="5">
    <source>
        <dbReference type="ARBA" id="ARBA00022694"/>
    </source>
</evidence>
<evidence type="ECO:0000313" key="15">
    <source>
        <dbReference type="EMBL" id="BEQ14311.1"/>
    </source>
</evidence>
<keyword evidence="3" id="KW-0820">tRNA-binding</keyword>
<dbReference type="Gene3D" id="1.10.3090.10">
    <property type="entry name" value="cca-adding enzyme, domain 2"/>
    <property type="match status" value="1"/>
</dbReference>
<dbReference type="SUPFAM" id="SSF81891">
    <property type="entry name" value="Poly A polymerase C-terminal region-like"/>
    <property type="match status" value="1"/>
</dbReference>
<name>A0AAU9EAY6_9BACT</name>
<evidence type="ECO:0000256" key="7">
    <source>
        <dbReference type="ARBA" id="ARBA00022723"/>
    </source>
</evidence>
<gene>
    <name evidence="15" type="primary">ccaA</name>
    <name evidence="15" type="ORF">FAK_13770</name>
</gene>
<dbReference type="InterPro" id="IPR052390">
    <property type="entry name" value="tRNA_nt/polyA_polymerase"/>
</dbReference>
<dbReference type="InterPro" id="IPR001667">
    <property type="entry name" value="DDH_dom"/>
</dbReference>
<dbReference type="Pfam" id="PF02272">
    <property type="entry name" value="DHHA1"/>
    <property type="match status" value="1"/>
</dbReference>
<dbReference type="Pfam" id="PF01368">
    <property type="entry name" value="DHH"/>
    <property type="match status" value="1"/>
</dbReference>
<dbReference type="EMBL" id="AP028679">
    <property type="protein sequence ID" value="BEQ14311.1"/>
    <property type="molecule type" value="Genomic_DNA"/>
</dbReference>
<evidence type="ECO:0000256" key="2">
    <source>
        <dbReference type="ARBA" id="ARBA00007265"/>
    </source>
</evidence>
<dbReference type="RefSeq" id="WP_338606026.1">
    <property type="nucleotide sequence ID" value="NZ_AP028679.1"/>
</dbReference>
<dbReference type="AlphaFoldDB" id="A0AAU9EAY6"/>
<dbReference type="Gene3D" id="3.10.310.30">
    <property type="match status" value="1"/>
</dbReference>
<dbReference type="PANTHER" id="PTHR47788">
    <property type="entry name" value="POLYA POLYMERASE"/>
    <property type="match status" value="1"/>
</dbReference>